<accession>A0AAD1XNY7</accession>
<gene>
    <name evidence="3" type="ORF">ECRASSUSDP1_LOCUS17413</name>
</gene>
<evidence type="ECO:0000313" key="3">
    <source>
        <dbReference type="EMBL" id="CAI2376044.1"/>
    </source>
</evidence>
<keyword evidence="4" id="KW-1185">Reference proteome</keyword>
<reference evidence="3" key="1">
    <citation type="submission" date="2023-07" db="EMBL/GenBank/DDBJ databases">
        <authorList>
            <consortium name="AG Swart"/>
            <person name="Singh M."/>
            <person name="Singh A."/>
            <person name="Seah K."/>
            <person name="Emmerich C."/>
        </authorList>
    </citation>
    <scope>NUCLEOTIDE SEQUENCE</scope>
    <source>
        <strain evidence="3">DP1</strain>
    </source>
</reference>
<evidence type="ECO:0000256" key="2">
    <source>
        <dbReference type="SAM" id="Phobius"/>
    </source>
</evidence>
<feature type="transmembrane region" description="Helical" evidence="2">
    <location>
        <begin position="119"/>
        <end position="138"/>
    </location>
</feature>
<name>A0AAD1XNY7_EUPCR</name>
<dbReference type="Proteomes" id="UP001295684">
    <property type="component" value="Unassembled WGS sequence"/>
</dbReference>
<feature type="compositionally biased region" description="Basic and acidic residues" evidence="1">
    <location>
        <begin position="205"/>
        <end position="226"/>
    </location>
</feature>
<keyword evidence="2" id="KW-1133">Transmembrane helix</keyword>
<feature type="region of interest" description="Disordered" evidence="1">
    <location>
        <begin position="193"/>
        <end position="258"/>
    </location>
</feature>
<protein>
    <submittedName>
        <fullName evidence="3">Uncharacterized protein</fullName>
    </submittedName>
</protein>
<feature type="transmembrane region" description="Helical" evidence="2">
    <location>
        <begin position="158"/>
        <end position="177"/>
    </location>
</feature>
<proteinExistence type="predicted"/>
<dbReference type="AlphaFoldDB" id="A0AAD1XNY7"/>
<evidence type="ECO:0000313" key="4">
    <source>
        <dbReference type="Proteomes" id="UP001295684"/>
    </source>
</evidence>
<keyword evidence="2" id="KW-0472">Membrane</keyword>
<feature type="compositionally biased region" description="Polar residues" evidence="1">
    <location>
        <begin position="229"/>
        <end position="242"/>
    </location>
</feature>
<keyword evidence="2" id="KW-0812">Transmembrane</keyword>
<organism evidence="3 4">
    <name type="scientific">Euplotes crassus</name>
    <dbReference type="NCBI Taxonomy" id="5936"/>
    <lineage>
        <taxon>Eukaryota</taxon>
        <taxon>Sar</taxon>
        <taxon>Alveolata</taxon>
        <taxon>Ciliophora</taxon>
        <taxon>Intramacronucleata</taxon>
        <taxon>Spirotrichea</taxon>
        <taxon>Hypotrichia</taxon>
        <taxon>Euplotida</taxon>
        <taxon>Euplotidae</taxon>
        <taxon>Moneuplotes</taxon>
    </lineage>
</organism>
<feature type="transmembrane region" description="Helical" evidence="2">
    <location>
        <begin position="92"/>
        <end position="112"/>
    </location>
</feature>
<dbReference type="EMBL" id="CAMPGE010017574">
    <property type="protein sequence ID" value="CAI2376044.1"/>
    <property type="molecule type" value="Genomic_DNA"/>
</dbReference>
<feature type="transmembrane region" description="Helical" evidence="2">
    <location>
        <begin position="21"/>
        <end position="53"/>
    </location>
</feature>
<sequence>MSSKTNDPPTMKGKETSCDRSLYVLTEATLIVGAIPSVILFILAISTCLILLIEQDDYDKCIATKKAQKILAGGNSDDISDYLDWNLTGSSIASYVFLIFYGQMLFLIMPFLYKYTGVLIILVMTLMFGFNIAATIWIIDNDCDDTTYYYTAIANNAIQYILSILVLFVSLIVFCCAGSKSSNDSARVANELRKEAKPTELPNSKQEERKDEKWEDNKNEDKKDNNGDQWANNNEVKSNIGNSWDGINDKDEEEEEIY</sequence>
<comment type="caution">
    <text evidence="3">The sequence shown here is derived from an EMBL/GenBank/DDBJ whole genome shotgun (WGS) entry which is preliminary data.</text>
</comment>
<evidence type="ECO:0000256" key="1">
    <source>
        <dbReference type="SAM" id="MobiDB-lite"/>
    </source>
</evidence>